<dbReference type="PANTHER" id="PTHR11851:SF209">
    <property type="entry name" value="CYTOCHROME B-C1 COMPLEX SUBUNIT 2, MITOCHONDRIAL"/>
    <property type="match status" value="1"/>
</dbReference>
<evidence type="ECO:0000256" key="5">
    <source>
        <dbReference type="ARBA" id="ARBA00022946"/>
    </source>
</evidence>
<evidence type="ECO:0000256" key="13">
    <source>
        <dbReference type="ARBA" id="ARBA00042707"/>
    </source>
</evidence>
<keyword evidence="4" id="KW-0999">Mitochondrion inner membrane</keyword>
<dbReference type="InterPro" id="IPR011765">
    <property type="entry name" value="Pept_M16_N"/>
</dbReference>
<dbReference type="Proteomes" id="UP000001996">
    <property type="component" value="Unassembled WGS sequence"/>
</dbReference>
<dbReference type="GO" id="GO:0006122">
    <property type="term" value="P:mitochondrial electron transport, ubiquinol to cytochrome c"/>
    <property type="evidence" value="ECO:0007669"/>
    <property type="project" value="EnsemblFungi"/>
</dbReference>
<dbReference type="Pfam" id="PF00675">
    <property type="entry name" value="Peptidase_M16"/>
    <property type="match status" value="1"/>
</dbReference>
<evidence type="ECO:0000256" key="12">
    <source>
        <dbReference type="ARBA" id="ARBA00041778"/>
    </source>
</evidence>
<evidence type="ECO:0000313" key="17">
    <source>
        <dbReference type="Proteomes" id="UP000001996"/>
    </source>
</evidence>
<accession>A5E2K5</accession>
<dbReference type="AlphaFoldDB" id="A5E2K5"/>
<evidence type="ECO:0000256" key="11">
    <source>
        <dbReference type="ARBA" id="ARBA00041372"/>
    </source>
</evidence>
<dbReference type="GO" id="GO:0030061">
    <property type="term" value="C:mitochondrial crista"/>
    <property type="evidence" value="ECO:0007669"/>
    <property type="project" value="EnsemblFungi"/>
</dbReference>
<organism evidence="16 17">
    <name type="scientific">Lodderomyces elongisporus (strain ATCC 11503 / CBS 2605 / JCM 1781 / NBRC 1676 / NRRL YB-4239)</name>
    <name type="common">Yeast</name>
    <name type="synonym">Saccharomyces elongisporus</name>
    <dbReference type="NCBI Taxonomy" id="379508"/>
    <lineage>
        <taxon>Eukaryota</taxon>
        <taxon>Fungi</taxon>
        <taxon>Dikarya</taxon>
        <taxon>Ascomycota</taxon>
        <taxon>Saccharomycotina</taxon>
        <taxon>Pichiomycetes</taxon>
        <taxon>Debaryomycetaceae</taxon>
        <taxon>Candida/Lodderomyces clade</taxon>
        <taxon>Lodderomyces</taxon>
    </lineage>
</organism>
<evidence type="ECO:0000256" key="1">
    <source>
        <dbReference type="ARBA" id="ARBA00004443"/>
    </source>
</evidence>
<keyword evidence="5" id="KW-0809">Transit peptide</keyword>
<dbReference type="KEGG" id="lel:PVL30_004669"/>
<protein>
    <recommendedName>
        <fullName evidence="10">Cytochrome b-c1 complex subunit 2, mitochondrial</fullName>
    </recommendedName>
    <alternativeName>
        <fullName evidence="12">Complex III subunit 2</fullName>
    </alternativeName>
    <alternativeName>
        <fullName evidence="11">Core protein II</fullName>
    </alternativeName>
    <alternativeName>
        <fullName evidence="13">Ubiquinol-cytochrome-c reductase complex core protein 2</fullName>
    </alternativeName>
</protein>
<feature type="domain" description="Peptidase M16 N-terminal" evidence="14">
    <location>
        <begin position="18"/>
        <end position="160"/>
    </location>
</feature>
<dbReference type="Gene3D" id="3.30.830.10">
    <property type="entry name" value="Metalloenzyme, LuxS/M16 peptidase-like"/>
    <property type="match status" value="2"/>
</dbReference>
<dbReference type="GO" id="GO:0008121">
    <property type="term" value="F:quinol-cytochrome-c reductase activity"/>
    <property type="evidence" value="ECO:0007669"/>
    <property type="project" value="EnsemblFungi"/>
</dbReference>
<gene>
    <name evidence="16" type="ORF">LELG_03842</name>
</gene>
<dbReference type="GO" id="GO:0046872">
    <property type="term" value="F:metal ion binding"/>
    <property type="evidence" value="ECO:0007669"/>
    <property type="project" value="InterPro"/>
</dbReference>
<keyword evidence="3" id="KW-0679">Respiratory chain</keyword>
<sequence>MLSRNSVRAYSSAVNGIKIASKNSPSELTSLSVVVDNAGSKNGKFGTGHLLSKFAFSNNKAKSALRLTRESEILGGTFEGKVTRDALVLKTTFLKQNLPYYVEELGNVLANTQYTPHEFNEVVLPSVKAEVKNAFANPHFNGLEKLHEISFRRGLGAPLFYNESTPLEVEDVKQFAEQNFNASNIAIYSEGADEADLTQFVKESAFADLPQGSKASSVPVDFYKGQEARVPAVGQSAALIGLPVKPADFGKYEVLSAAIGSTTLSSSNAPLFNIPGATSHLYKYNDAGLFVISVSGSAESVAQGIKQAKKIADSVSSSDLQKAVKGAELSVALQSTVAHPLSIQVSAGEAPIKEFNYVAVGDLNVLPFAADL</sequence>
<proteinExistence type="inferred from homology"/>
<dbReference type="InterPro" id="IPR050361">
    <property type="entry name" value="MPP/UQCRC_Complex"/>
</dbReference>
<feature type="domain" description="Peptidase M16 C-terminal" evidence="15">
    <location>
        <begin position="167"/>
        <end position="320"/>
    </location>
</feature>
<dbReference type="eggNOG" id="KOG2583">
    <property type="taxonomic scope" value="Eukaryota"/>
</dbReference>
<dbReference type="OrthoDB" id="6369905at2759"/>
<dbReference type="InterPro" id="IPR007863">
    <property type="entry name" value="Peptidase_M16_C"/>
</dbReference>
<dbReference type="HOGENOM" id="CLU_009902_0_1_1"/>
<dbReference type="InParanoid" id="A5E2K5"/>
<dbReference type="PANTHER" id="PTHR11851">
    <property type="entry name" value="METALLOPROTEASE"/>
    <property type="match status" value="1"/>
</dbReference>
<evidence type="ECO:0000259" key="15">
    <source>
        <dbReference type="Pfam" id="PF05193"/>
    </source>
</evidence>
<dbReference type="STRING" id="379508.A5E2K5"/>
<evidence type="ECO:0000256" key="7">
    <source>
        <dbReference type="ARBA" id="ARBA00023128"/>
    </source>
</evidence>
<reference evidence="16 17" key="1">
    <citation type="journal article" date="2009" name="Nature">
        <title>Evolution of pathogenicity and sexual reproduction in eight Candida genomes.</title>
        <authorList>
            <person name="Butler G."/>
            <person name="Rasmussen M.D."/>
            <person name="Lin M.F."/>
            <person name="Santos M.A."/>
            <person name="Sakthikumar S."/>
            <person name="Munro C.A."/>
            <person name="Rheinbay E."/>
            <person name="Grabherr M."/>
            <person name="Forche A."/>
            <person name="Reedy J.L."/>
            <person name="Agrafioti I."/>
            <person name="Arnaud M.B."/>
            <person name="Bates S."/>
            <person name="Brown A.J."/>
            <person name="Brunke S."/>
            <person name="Costanzo M.C."/>
            <person name="Fitzpatrick D.A."/>
            <person name="de Groot P.W."/>
            <person name="Harris D."/>
            <person name="Hoyer L.L."/>
            <person name="Hube B."/>
            <person name="Klis F.M."/>
            <person name="Kodira C."/>
            <person name="Lennard N."/>
            <person name="Logue M.E."/>
            <person name="Martin R."/>
            <person name="Neiman A.M."/>
            <person name="Nikolaou E."/>
            <person name="Quail M.A."/>
            <person name="Quinn J."/>
            <person name="Santos M.C."/>
            <person name="Schmitzberger F.F."/>
            <person name="Sherlock G."/>
            <person name="Shah P."/>
            <person name="Silverstein K.A."/>
            <person name="Skrzypek M.S."/>
            <person name="Soll D."/>
            <person name="Staggs R."/>
            <person name="Stansfield I."/>
            <person name="Stumpf M.P."/>
            <person name="Sudbery P.E."/>
            <person name="Srikantha T."/>
            <person name="Zeng Q."/>
            <person name="Berman J."/>
            <person name="Berriman M."/>
            <person name="Heitman J."/>
            <person name="Gow N.A."/>
            <person name="Lorenz M.C."/>
            <person name="Birren B.W."/>
            <person name="Kellis M."/>
            <person name="Cuomo C.A."/>
        </authorList>
    </citation>
    <scope>NUCLEOTIDE SEQUENCE [LARGE SCALE GENOMIC DNA]</scope>
    <source>
        <strain evidence="17">ATCC 11503 / BCRC 21390 / CBS 2605 / JCM 1781 / NBRC 1676 / NRRL YB-4239</strain>
    </source>
</reference>
<evidence type="ECO:0000256" key="10">
    <source>
        <dbReference type="ARBA" id="ARBA00040751"/>
    </source>
</evidence>
<keyword evidence="2" id="KW-0813">Transport</keyword>
<comment type="subcellular location">
    <subcellularLocation>
        <location evidence="1">Mitochondrion inner membrane</location>
        <topology evidence="1">Peripheral membrane protein</topology>
        <orientation evidence="1">Matrix side</orientation>
    </subcellularLocation>
</comment>
<keyword evidence="7" id="KW-0496">Mitochondrion</keyword>
<dbReference type="FunCoup" id="A5E2K5">
    <property type="interactions" value="282"/>
</dbReference>
<evidence type="ECO:0000256" key="2">
    <source>
        <dbReference type="ARBA" id="ARBA00022448"/>
    </source>
</evidence>
<evidence type="ECO:0000259" key="14">
    <source>
        <dbReference type="Pfam" id="PF00675"/>
    </source>
</evidence>
<keyword evidence="6" id="KW-0249">Electron transport</keyword>
<keyword evidence="17" id="KW-1185">Reference proteome</keyword>
<dbReference type="SUPFAM" id="SSF63411">
    <property type="entry name" value="LuxS/MPP-like metallohydrolase"/>
    <property type="match status" value="2"/>
</dbReference>
<dbReference type="GO" id="GO:0045275">
    <property type="term" value="C:respiratory chain complex III"/>
    <property type="evidence" value="ECO:0007669"/>
    <property type="project" value="EnsemblFungi"/>
</dbReference>
<dbReference type="FunFam" id="3.30.830.10:FF:000021">
    <property type="entry name" value="Cytochrome b-c1 complex subunit 2"/>
    <property type="match status" value="1"/>
</dbReference>
<name>A5E2K5_LODEL</name>
<evidence type="ECO:0000256" key="4">
    <source>
        <dbReference type="ARBA" id="ARBA00022792"/>
    </source>
</evidence>
<evidence type="ECO:0000256" key="3">
    <source>
        <dbReference type="ARBA" id="ARBA00022660"/>
    </source>
</evidence>
<evidence type="ECO:0000256" key="8">
    <source>
        <dbReference type="ARBA" id="ARBA00023136"/>
    </source>
</evidence>
<keyword evidence="8" id="KW-0472">Membrane</keyword>
<evidence type="ECO:0000256" key="9">
    <source>
        <dbReference type="ARBA" id="ARBA00038146"/>
    </source>
</evidence>
<dbReference type="OMA" id="YKYQDAG"/>
<dbReference type="Pfam" id="PF05193">
    <property type="entry name" value="Peptidase_M16_C"/>
    <property type="match status" value="1"/>
</dbReference>
<comment type="similarity">
    <text evidence="9">Belongs to the peptidase M16 family. UQCRC2/QCR2 subfamily.</text>
</comment>
<dbReference type="GeneID" id="5232132"/>
<dbReference type="VEuPathDB" id="FungiDB:LELG_03842"/>
<evidence type="ECO:0000313" key="16">
    <source>
        <dbReference type="EMBL" id="EDK45663.1"/>
    </source>
</evidence>
<evidence type="ECO:0000256" key="6">
    <source>
        <dbReference type="ARBA" id="ARBA00022982"/>
    </source>
</evidence>
<dbReference type="InterPro" id="IPR011249">
    <property type="entry name" value="Metalloenz_LuxS/M16"/>
</dbReference>
<dbReference type="EMBL" id="CH981528">
    <property type="protein sequence ID" value="EDK45663.1"/>
    <property type="molecule type" value="Genomic_DNA"/>
</dbReference>